<evidence type="ECO:0000313" key="3">
    <source>
        <dbReference type="Proteomes" id="UP000011096"/>
    </source>
</evidence>
<evidence type="ECO:0000313" key="2">
    <source>
        <dbReference type="EMBL" id="KAF4484534.1"/>
    </source>
</evidence>
<organism evidence="2 3">
    <name type="scientific">Colletotrichum fructicola (strain Nara gc5)</name>
    <name type="common">Anthracnose fungus</name>
    <name type="synonym">Colletotrichum gloeosporioides (strain Nara gc5)</name>
    <dbReference type="NCBI Taxonomy" id="1213859"/>
    <lineage>
        <taxon>Eukaryota</taxon>
        <taxon>Fungi</taxon>
        <taxon>Dikarya</taxon>
        <taxon>Ascomycota</taxon>
        <taxon>Pezizomycotina</taxon>
        <taxon>Sordariomycetes</taxon>
        <taxon>Hypocreomycetidae</taxon>
        <taxon>Glomerellales</taxon>
        <taxon>Glomerellaceae</taxon>
        <taxon>Colletotrichum</taxon>
        <taxon>Colletotrichum gloeosporioides species complex</taxon>
    </lineage>
</organism>
<name>A0A7J6J4H2_COLFN</name>
<evidence type="ECO:0000256" key="1">
    <source>
        <dbReference type="SAM" id="SignalP"/>
    </source>
</evidence>
<protein>
    <submittedName>
        <fullName evidence="2">Uncharacterized protein</fullName>
    </submittedName>
</protein>
<keyword evidence="1" id="KW-0732">Signal</keyword>
<dbReference type="RefSeq" id="XP_031876269.1">
    <property type="nucleotide sequence ID" value="XM_032027342.1"/>
</dbReference>
<comment type="caution">
    <text evidence="2">The sequence shown here is derived from an EMBL/GenBank/DDBJ whole genome shotgun (WGS) entry which is preliminary data.</text>
</comment>
<dbReference type="Proteomes" id="UP000011096">
    <property type="component" value="Unassembled WGS sequence"/>
</dbReference>
<feature type="chain" id="PRO_5029633462" evidence="1">
    <location>
        <begin position="21"/>
        <end position="86"/>
    </location>
</feature>
<keyword evidence="3" id="KW-1185">Reference proteome</keyword>
<reference evidence="2 3" key="1">
    <citation type="submission" date="2012-08" db="EMBL/GenBank/DDBJ databases">
        <authorList>
            <person name="Gan P.H.P."/>
            <person name="Ikeda K."/>
            <person name="Irieda H."/>
            <person name="Narusaka M."/>
            <person name="O'Connell R.J."/>
            <person name="Narusaka Y."/>
            <person name="Takano Y."/>
            <person name="Kubo Y."/>
            <person name="Shirasu K."/>
        </authorList>
    </citation>
    <scope>NUCLEOTIDE SEQUENCE [LARGE SCALE GENOMIC DNA]</scope>
    <source>
        <strain evidence="2 3">Nara gc5</strain>
    </source>
</reference>
<reference evidence="2 3" key="2">
    <citation type="submission" date="2020-04" db="EMBL/GenBank/DDBJ databases">
        <title>Genome sequencing and assembly of multiple isolates from the Colletotrichum gloeosporioides species complex.</title>
        <authorList>
            <person name="Gan P."/>
            <person name="Shirasu K."/>
        </authorList>
    </citation>
    <scope>NUCLEOTIDE SEQUENCE [LARGE SCALE GENOMIC DNA]</scope>
    <source>
        <strain evidence="2 3">Nara gc5</strain>
    </source>
</reference>
<proteinExistence type="predicted"/>
<dbReference type="AlphaFoldDB" id="A0A7J6J4H2"/>
<feature type="signal peptide" evidence="1">
    <location>
        <begin position="1"/>
        <end position="20"/>
    </location>
</feature>
<dbReference type="InParanoid" id="A0A7J6J4H2"/>
<accession>A0A7J6J4H2</accession>
<dbReference type="EMBL" id="ANPB02000004">
    <property type="protein sequence ID" value="KAF4484534.1"/>
    <property type="molecule type" value="Genomic_DNA"/>
</dbReference>
<dbReference type="OrthoDB" id="10303587at2759"/>
<dbReference type="GeneID" id="43611472"/>
<gene>
    <name evidence="2" type="ORF">CGGC5_v008031</name>
</gene>
<sequence length="86" mass="9706">MRPAALFSVVVAALASLAQADRHSKRPKEIKEGCWYECDDRCFSKTWNLVKLHRYKNCMGWCLKHNAMSRLDDCVHLNAIGGGLLG</sequence>